<dbReference type="KEGG" id="lbc:LACBIDRAFT_328530"/>
<evidence type="ECO:0000313" key="4">
    <source>
        <dbReference type="Proteomes" id="UP000001194"/>
    </source>
</evidence>
<dbReference type="InterPro" id="IPR058913">
    <property type="entry name" value="Integrase_dom_put"/>
</dbReference>
<sequence length="648" mass="74263">MVNKTGVNGAGKKIYPPDDVFKNVLLTYSRHSLSQDQKLARLQVDHHLSIGKTKLNELERRFNIPSVRRNRLGAEEVVQLVVDEVEKDVTQNNGPNYFKAKLKDKDVKVPRCMPPGRDTVRKIMREHFPDGAEKRFPGKKKFKAFRYMHTDSRDKWTGQLPQIDVVPDSRSPGAVGHLYLDLLEKLGALLKSVHNIIIEALWRWLREKAGYNLREVILQGKTDRLINPEVNYHQHLFYWIFVPLIQSALDEFHVYWNQRTVRWQSGKDMPSGHVPDDAAAHPQFYGGIDCLIRLPKDVISDLRQYLADEAGPREEFRRFYPEDFVPVAEEVYLSVGRPELSLLTAWRVFSIELSVNICRFRVHLPKRASANADTRFGAINNPQPSSSSTPTILHNTPPLPQRHHIAHGHHRPLPSSTAHTNLSTRKRRWQQRANATSPPPVAERAPAASTAGSEDDVARPEGPLMCHVIEKATSPTATWQPYDTPPPYGDATTTTQHDATTTTHDDNGRRPSHDHDHHARMDDNQPTTTRHDHHAIRVTTARTRQRHDHAHDEDEDDTSTDHNNNDDTSTTKHHHDASKHHHHDRQRDNDEHEHDDASTRQRRSTTTTTRQRPGRGRRVNGKHEWWDTISPPTSGTLLHQSLSPMEHK</sequence>
<feature type="compositionally biased region" description="Polar residues" evidence="1">
    <location>
        <begin position="414"/>
        <end position="423"/>
    </location>
</feature>
<dbReference type="RefSeq" id="XP_001882646.1">
    <property type="nucleotide sequence ID" value="XM_001882611.1"/>
</dbReference>
<feature type="region of interest" description="Disordered" evidence="1">
    <location>
        <begin position="375"/>
        <end position="460"/>
    </location>
</feature>
<dbReference type="HOGENOM" id="CLU_422756_0_0_1"/>
<feature type="region of interest" description="Disordered" evidence="1">
    <location>
        <begin position="476"/>
        <end position="648"/>
    </location>
</feature>
<gene>
    <name evidence="3" type="ORF">LACBIDRAFT_328530</name>
</gene>
<feature type="compositionally biased region" description="Basic and acidic residues" evidence="1">
    <location>
        <begin position="585"/>
        <end position="599"/>
    </location>
</feature>
<protein>
    <submittedName>
        <fullName evidence="3">Predicted protein</fullName>
    </submittedName>
</protein>
<feature type="compositionally biased region" description="Basic residues" evidence="1">
    <location>
        <begin position="401"/>
        <end position="412"/>
    </location>
</feature>
<keyword evidence="4" id="KW-1185">Reference proteome</keyword>
<feature type="compositionally biased region" description="Basic and acidic residues" evidence="1">
    <location>
        <begin position="503"/>
        <end position="523"/>
    </location>
</feature>
<evidence type="ECO:0000313" key="3">
    <source>
        <dbReference type="EMBL" id="EDR06799.1"/>
    </source>
</evidence>
<reference evidence="3 4" key="1">
    <citation type="journal article" date="2008" name="Nature">
        <title>The genome of Laccaria bicolor provides insights into mycorrhizal symbiosis.</title>
        <authorList>
            <person name="Martin F."/>
            <person name="Aerts A."/>
            <person name="Ahren D."/>
            <person name="Brun A."/>
            <person name="Danchin E.G.J."/>
            <person name="Duchaussoy F."/>
            <person name="Gibon J."/>
            <person name="Kohler A."/>
            <person name="Lindquist E."/>
            <person name="Pereda V."/>
            <person name="Salamov A."/>
            <person name="Shapiro H.J."/>
            <person name="Wuyts J."/>
            <person name="Blaudez D."/>
            <person name="Buee M."/>
            <person name="Brokstein P."/>
            <person name="Canbaeck B."/>
            <person name="Cohen D."/>
            <person name="Courty P.E."/>
            <person name="Coutinho P.M."/>
            <person name="Delaruelle C."/>
            <person name="Detter J.C."/>
            <person name="Deveau A."/>
            <person name="DiFazio S."/>
            <person name="Duplessis S."/>
            <person name="Fraissinet-Tachet L."/>
            <person name="Lucic E."/>
            <person name="Frey-Klett P."/>
            <person name="Fourrey C."/>
            <person name="Feussner I."/>
            <person name="Gay G."/>
            <person name="Grimwood J."/>
            <person name="Hoegger P.J."/>
            <person name="Jain P."/>
            <person name="Kilaru S."/>
            <person name="Labbe J."/>
            <person name="Lin Y.C."/>
            <person name="Legue V."/>
            <person name="Le Tacon F."/>
            <person name="Marmeisse R."/>
            <person name="Melayah D."/>
            <person name="Montanini B."/>
            <person name="Muratet M."/>
            <person name="Nehls U."/>
            <person name="Niculita-Hirzel H."/>
            <person name="Oudot-Le Secq M.P."/>
            <person name="Peter M."/>
            <person name="Quesneville H."/>
            <person name="Rajashekar B."/>
            <person name="Reich M."/>
            <person name="Rouhier N."/>
            <person name="Schmutz J."/>
            <person name="Yin T."/>
            <person name="Chalot M."/>
            <person name="Henrissat B."/>
            <person name="Kuees U."/>
            <person name="Lucas S."/>
            <person name="Van de Peer Y."/>
            <person name="Podila G.K."/>
            <person name="Polle A."/>
            <person name="Pukkila P.J."/>
            <person name="Richardson P.M."/>
            <person name="Rouze P."/>
            <person name="Sanders I.R."/>
            <person name="Stajich J.E."/>
            <person name="Tunlid A."/>
            <person name="Tuskan G."/>
            <person name="Grigoriev I.V."/>
        </authorList>
    </citation>
    <scope>NUCLEOTIDE SEQUENCE [LARGE SCALE GENOMIC DNA]</scope>
    <source>
        <strain evidence="4">S238N-H82 / ATCC MYA-4686</strain>
    </source>
</reference>
<accession>B0DF60</accession>
<dbReference type="Proteomes" id="UP000001194">
    <property type="component" value="Unassembled WGS sequence"/>
</dbReference>
<proteinExistence type="predicted"/>
<feature type="compositionally biased region" description="Basic residues" evidence="1">
    <location>
        <begin position="571"/>
        <end position="584"/>
    </location>
</feature>
<dbReference type="Pfam" id="PF24764">
    <property type="entry name" value="rva_4"/>
    <property type="match status" value="1"/>
</dbReference>
<dbReference type="AlphaFoldDB" id="B0DF60"/>
<dbReference type="OrthoDB" id="2974164at2759"/>
<evidence type="ECO:0000256" key="1">
    <source>
        <dbReference type="SAM" id="MobiDB-lite"/>
    </source>
</evidence>
<dbReference type="GeneID" id="6078180"/>
<feature type="compositionally biased region" description="Polar residues" evidence="1">
    <location>
        <begin position="630"/>
        <end position="648"/>
    </location>
</feature>
<dbReference type="InParanoid" id="B0DF60"/>
<dbReference type="EMBL" id="DS547107">
    <property type="protein sequence ID" value="EDR06799.1"/>
    <property type="molecule type" value="Genomic_DNA"/>
</dbReference>
<organism evidence="4">
    <name type="scientific">Laccaria bicolor (strain S238N-H82 / ATCC MYA-4686)</name>
    <name type="common">Bicoloured deceiver</name>
    <name type="synonym">Laccaria laccata var. bicolor</name>
    <dbReference type="NCBI Taxonomy" id="486041"/>
    <lineage>
        <taxon>Eukaryota</taxon>
        <taxon>Fungi</taxon>
        <taxon>Dikarya</taxon>
        <taxon>Basidiomycota</taxon>
        <taxon>Agaricomycotina</taxon>
        <taxon>Agaricomycetes</taxon>
        <taxon>Agaricomycetidae</taxon>
        <taxon>Agaricales</taxon>
        <taxon>Agaricineae</taxon>
        <taxon>Hydnangiaceae</taxon>
        <taxon>Laccaria</taxon>
    </lineage>
</organism>
<evidence type="ECO:0000259" key="2">
    <source>
        <dbReference type="Pfam" id="PF24764"/>
    </source>
</evidence>
<feature type="compositionally biased region" description="Low complexity" evidence="1">
    <location>
        <begin position="490"/>
        <end position="502"/>
    </location>
</feature>
<name>B0DF60_LACBS</name>
<feature type="domain" description="Integrase core" evidence="2">
    <location>
        <begin position="191"/>
        <end position="264"/>
    </location>
</feature>